<dbReference type="RefSeq" id="WP_382350160.1">
    <property type="nucleotide sequence ID" value="NZ_JBHSMC010000011.1"/>
</dbReference>
<organism evidence="1 2">
    <name type="scientific">Lederbergia graminis</name>
    <dbReference type="NCBI Taxonomy" id="735518"/>
    <lineage>
        <taxon>Bacteria</taxon>
        <taxon>Bacillati</taxon>
        <taxon>Bacillota</taxon>
        <taxon>Bacilli</taxon>
        <taxon>Bacillales</taxon>
        <taxon>Bacillaceae</taxon>
        <taxon>Lederbergia</taxon>
    </lineage>
</organism>
<dbReference type="InterPro" id="IPR022121">
    <property type="entry name" value="Peptidase_M73_camelysin"/>
</dbReference>
<dbReference type="Proteomes" id="UP001596147">
    <property type="component" value="Unassembled WGS sequence"/>
</dbReference>
<comment type="caution">
    <text evidence="1">The sequence shown here is derived from an EMBL/GenBank/DDBJ whole genome shotgun (WGS) entry which is preliminary data.</text>
</comment>
<gene>
    <name evidence="1" type="ORF">ACFPM4_08515</name>
</gene>
<name>A0ABW0LFZ5_9BACI</name>
<proteinExistence type="predicted"/>
<dbReference type="NCBIfam" id="TIGR04088">
    <property type="entry name" value="cognate_SipW"/>
    <property type="match status" value="1"/>
</dbReference>
<reference evidence="2" key="1">
    <citation type="journal article" date="2019" name="Int. J. Syst. Evol. Microbiol.">
        <title>The Global Catalogue of Microorganisms (GCM) 10K type strain sequencing project: providing services to taxonomists for standard genome sequencing and annotation.</title>
        <authorList>
            <consortium name="The Broad Institute Genomics Platform"/>
            <consortium name="The Broad Institute Genome Sequencing Center for Infectious Disease"/>
            <person name="Wu L."/>
            <person name="Ma J."/>
        </authorList>
    </citation>
    <scope>NUCLEOTIDE SEQUENCE [LARGE SCALE GENOMIC DNA]</scope>
    <source>
        <strain evidence="2">CGMCC 1.12237</strain>
    </source>
</reference>
<dbReference type="Pfam" id="PF12389">
    <property type="entry name" value="Peptidase_M73"/>
    <property type="match status" value="2"/>
</dbReference>
<dbReference type="InterPro" id="IPR023833">
    <property type="entry name" value="Signal_pept_SipW-depend-type"/>
</dbReference>
<evidence type="ECO:0000313" key="2">
    <source>
        <dbReference type="Proteomes" id="UP001596147"/>
    </source>
</evidence>
<protein>
    <submittedName>
        <fullName evidence="1">TasA family protein</fullName>
    </submittedName>
</protein>
<sequence length="225" mass="24798">MSLKKKLGLGVASAALGLSLIGGGTYAYFSDTAVQTNTFASGTVVLDVDPTTIVNLEDLKPGDWIPRTFNLINNGSLDMKYVDLKTSYTVKKNGVAVGSTLADKYADSIIVDFMNNTSGDADHEVIASISLKDLRDLTPDELATKIDIERIMTYPGFWLPIFGWIIPPQYEDQITEVSGIESGDEASFDVQFRFDETGDRQNDLQGLELELNWTFEGYQTDGEQR</sequence>
<dbReference type="EMBL" id="JBHSMC010000011">
    <property type="protein sequence ID" value="MFC5464795.1"/>
    <property type="molecule type" value="Genomic_DNA"/>
</dbReference>
<keyword evidence="2" id="KW-1185">Reference proteome</keyword>
<evidence type="ECO:0000313" key="1">
    <source>
        <dbReference type="EMBL" id="MFC5464795.1"/>
    </source>
</evidence>
<accession>A0ABW0LFZ5</accession>